<gene>
    <name evidence="5" type="ORF">AB5J54_27985</name>
</gene>
<evidence type="ECO:0000313" key="5">
    <source>
        <dbReference type="EMBL" id="XDQ74126.1"/>
    </source>
</evidence>
<dbReference type="SMART" id="SM00418">
    <property type="entry name" value="HTH_ARSR"/>
    <property type="match status" value="1"/>
</dbReference>
<evidence type="ECO:0000256" key="3">
    <source>
        <dbReference type="ARBA" id="ARBA00023163"/>
    </source>
</evidence>
<evidence type="ECO:0000256" key="1">
    <source>
        <dbReference type="ARBA" id="ARBA00023015"/>
    </source>
</evidence>
<keyword evidence="3" id="KW-0804">Transcription</keyword>
<dbReference type="EMBL" id="CP163444">
    <property type="protein sequence ID" value="XDQ74126.1"/>
    <property type="molecule type" value="Genomic_DNA"/>
</dbReference>
<name>A0AB39T4H6_9ACTN</name>
<accession>A0AB39T4H6</accession>
<dbReference type="SUPFAM" id="SSF46785">
    <property type="entry name" value="Winged helix' DNA-binding domain"/>
    <property type="match status" value="1"/>
</dbReference>
<dbReference type="PANTHER" id="PTHR43132:SF8">
    <property type="entry name" value="HTH-TYPE TRANSCRIPTIONAL REGULATOR KMTR"/>
    <property type="match status" value="1"/>
</dbReference>
<organism evidence="5">
    <name type="scientific">Streptomyces sp. R44</name>
    <dbReference type="NCBI Taxonomy" id="3238633"/>
    <lineage>
        <taxon>Bacteria</taxon>
        <taxon>Bacillati</taxon>
        <taxon>Actinomycetota</taxon>
        <taxon>Actinomycetes</taxon>
        <taxon>Kitasatosporales</taxon>
        <taxon>Streptomycetaceae</taxon>
        <taxon>Streptomyces</taxon>
    </lineage>
</organism>
<dbReference type="InterPro" id="IPR001845">
    <property type="entry name" value="HTH_ArsR_DNA-bd_dom"/>
</dbReference>
<dbReference type="InterPro" id="IPR036388">
    <property type="entry name" value="WH-like_DNA-bd_sf"/>
</dbReference>
<keyword evidence="2" id="KW-0238">DNA-binding</keyword>
<feature type="domain" description="HTH arsR-type" evidence="4">
    <location>
        <begin position="250"/>
        <end position="326"/>
    </location>
</feature>
<dbReference type="Gene3D" id="1.10.10.10">
    <property type="entry name" value="Winged helix-like DNA-binding domain superfamily/Winged helix DNA-binding domain"/>
    <property type="match status" value="1"/>
</dbReference>
<proteinExistence type="predicted"/>
<evidence type="ECO:0000256" key="2">
    <source>
        <dbReference type="ARBA" id="ARBA00023125"/>
    </source>
</evidence>
<dbReference type="CDD" id="cd00090">
    <property type="entry name" value="HTH_ARSR"/>
    <property type="match status" value="1"/>
</dbReference>
<dbReference type="RefSeq" id="WP_369146668.1">
    <property type="nucleotide sequence ID" value="NZ_CP163444.1"/>
</dbReference>
<evidence type="ECO:0000259" key="4">
    <source>
        <dbReference type="SMART" id="SM00418"/>
    </source>
</evidence>
<dbReference type="PANTHER" id="PTHR43132">
    <property type="entry name" value="ARSENICAL RESISTANCE OPERON REPRESSOR ARSR-RELATED"/>
    <property type="match status" value="1"/>
</dbReference>
<keyword evidence="1" id="KW-0805">Transcription regulation</keyword>
<dbReference type="GO" id="GO:0003677">
    <property type="term" value="F:DNA binding"/>
    <property type="evidence" value="ECO:0007669"/>
    <property type="project" value="UniProtKB-KW"/>
</dbReference>
<dbReference type="InterPro" id="IPR011991">
    <property type="entry name" value="ArsR-like_HTH"/>
</dbReference>
<dbReference type="AlphaFoldDB" id="A0AB39T4H6"/>
<sequence>MLRIHFTGEDLGRIRIATGPDPMWEMLLSLHRLRRRDSGVLLGPWVRESLPKVPETTRALTALAPPFGYSPDFLTPAVGGGLADRLEALRSTPLRQVTKDLREFTVQNPRRRLPACHRQLVAGDPEAVGKLADAAHAYVDTVLDPYWERIWAQVSRDRARRSAVLAEGGWDAVLRTLHPSAHWEYPVLRVAFPVEQDLHLGGRGLLLQPSFFCRYAPTTFADPALPPVLVHPIEHEPHWATPEAGPADGRSLAALIGPTRAVLLSALADGVTTTGELARRAGTTPPNASRHIAALREAALVSSHRHRNATLHTVTELGRALLEGRHVSLRA</sequence>
<reference evidence="5" key="1">
    <citation type="submission" date="2024-07" db="EMBL/GenBank/DDBJ databases">
        <authorList>
            <person name="Yu S.T."/>
        </authorList>
    </citation>
    <scope>NUCLEOTIDE SEQUENCE</scope>
    <source>
        <strain evidence="5">R44</strain>
    </source>
</reference>
<dbReference type="Pfam" id="PF12840">
    <property type="entry name" value="HTH_20"/>
    <property type="match status" value="1"/>
</dbReference>
<dbReference type="GO" id="GO:0003700">
    <property type="term" value="F:DNA-binding transcription factor activity"/>
    <property type="evidence" value="ECO:0007669"/>
    <property type="project" value="InterPro"/>
</dbReference>
<dbReference type="InterPro" id="IPR036390">
    <property type="entry name" value="WH_DNA-bd_sf"/>
</dbReference>
<dbReference type="InterPro" id="IPR051011">
    <property type="entry name" value="Metal_resp_trans_reg"/>
</dbReference>
<protein>
    <submittedName>
        <fullName evidence="5">ArsR/SmtB family transcription factor</fullName>
    </submittedName>
</protein>